<dbReference type="EMBL" id="CAOF01000179">
    <property type="protein sequence ID" value="CCO49487.1"/>
    <property type="molecule type" value="Genomic_DNA"/>
</dbReference>
<dbReference type="CDD" id="cd00038">
    <property type="entry name" value="CAP_ED"/>
    <property type="match status" value="1"/>
</dbReference>
<evidence type="ECO:0000259" key="1">
    <source>
        <dbReference type="Pfam" id="PF00027"/>
    </source>
</evidence>
<dbReference type="InterPro" id="IPR000595">
    <property type="entry name" value="cNMP-bd_dom"/>
</dbReference>
<organism evidence="2 3">
    <name type="scientific">Vibrio nigripulchritudo SOn1</name>
    <dbReference type="NCBI Taxonomy" id="1238450"/>
    <lineage>
        <taxon>Bacteria</taxon>
        <taxon>Pseudomonadati</taxon>
        <taxon>Pseudomonadota</taxon>
        <taxon>Gammaproteobacteria</taxon>
        <taxon>Vibrionales</taxon>
        <taxon>Vibrionaceae</taxon>
        <taxon>Vibrio</taxon>
    </lineage>
</organism>
<feature type="domain" description="Cyclic nucleotide-binding" evidence="1">
    <location>
        <begin position="37"/>
        <end position="121"/>
    </location>
</feature>
<evidence type="ECO:0000313" key="2">
    <source>
        <dbReference type="EMBL" id="CCO49487.1"/>
    </source>
</evidence>
<gene>
    <name evidence="2" type="ORF">VIBNISOn1_830043</name>
</gene>
<sequence>MKVKPNSERLNRFLSAVVPEHPLPEESMEHFSVLERKDKERIFSEGETVSDVHFLLSGIGRYFYLDAEGVERNKSLVRAGGAFTSISSIVEGSPSPLYAETITPCITASVPYSKLIELSEHDLFWATFIRRIYEKLVLKKERREAELLMLDAKTRYQNFLVEFGDESTQIPLRHVAMYLGITDVTLSRIRRDMGLT</sequence>
<proteinExistence type="predicted"/>
<dbReference type="AlphaFoldDB" id="A0AAV2VXW4"/>
<dbReference type="Proteomes" id="UP000018211">
    <property type="component" value="Unassembled WGS sequence"/>
</dbReference>
<dbReference type="SUPFAM" id="SSF51206">
    <property type="entry name" value="cAMP-binding domain-like"/>
    <property type="match status" value="1"/>
</dbReference>
<dbReference type="Pfam" id="PF00027">
    <property type="entry name" value="cNMP_binding"/>
    <property type="match status" value="1"/>
</dbReference>
<accession>A0AAV2VXW4</accession>
<dbReference type="Gene3D" id="2.60.120.10">
    <property type="entry name" value="Jelly Rolls"/>
    <property type="match status" value="1"/>
</dbReference>
<dbReference type="RefSeq" id="WP_022613591.1">
    <property type="nucleotide sequence ID" value="NZ_LK391965.1"/>
</dbReference>
<dbReference type="InterPro" id="IPR018490">
    <property type="entry name" value="cNMP-bd_dom_sf"/>
</dbReference>
<reference evidence="2 3" key="1">
    <citation type="journal article" date="2013" name="ISME J.">
        <title>Comparative genomics of pathogenic lineages of Vibrio nigripulchritudo identifies virulence-associated traits.</title>
        <authorList>
            <person name="Goudenege D."/>
            <person name="Labreuche Y."/>
            <person name="Krin E."/>
            <person name="Ansquer D."/>
            <person name="Mangenot S."/>
            <person name="Calteau A."/>
            <person name="Medigue C."/>
            <person name="Mazel D."/>
            <person name="Polz M.F."/>
            <person name="Le Roux F."/>
        </authorList>
    </citation>
    <scope>NUCLEOTIDE SEQUENCE [LARGE SCALE GENOMIC DNA]</scope>
    <source>
        <strain evidence="2 3">SOn1</strain>
    </source>
</reference>
<dbReference type="InterPro" id="IPR014710">
    <property type="entry name" value="RmlC-like_jellyroll"/>
</dbReference>
<name>A0AAV2VXW4_9VIBR</name>
<comment type="caution">
    <text evidence="2">The sequence shown here is derived from an EMBL/GenBank/DDBJ whole genome shotgun (WGS) entry which is preliminary data.</text>
</comment>
<evidence type="ECO:0000313" key="3">
    <source>
        <dbReference type="Proteomes" id="UP000018211"/>
    </source>
</evidence>
<protein>
    <submittedName>
        <fullName evidence="2">cAMP-binding protein</fullName>
    </submittedName>
</protein>